<comment type="caution">
    <text evidence="2">The sequence shown here is derived from an EMBL/GenBank/DDBJ whole genome shotgun (WGS) entry which is preliminary data.</text>
</comment>
<accession>A0A9P5BH14</accession>
<organism evidence="2 3">
    <name type="scientific">Fusarium agapanthi</name>
    <dbReference type="NCBI Taxonomy" id="1803897"/>
    <lineage>
        <taxon>Eukaryota</taxon>
        <taxon>Fungi</taxon>
        <taxon>Dikarya</taxon>
        <taxon>Ascomycota</taxon>
        <taxon>Pezizomycotina</taxon>
        <taxon>Sordariomycetes</taxon>
        <taxon>Hypocreomycetidae</taxon>
        <taxon>Hypocreales</taxon>
        <taxon>Nectriaceae</taxon>
        <taxon>Fusarium</taxon>
        <taxon>Fusarium fujikuroi species complex</taxon>
    </lineage>
</organism>
<keyword evidence="3" id="KW-1185">Reference proteome</keyword>
<gene>
    <name evidence="2" type="ORF">FAGAP_1677</name>
</gene>
<evidence type="ECO:0000313" key="2">
    <source>
        <dbReference type="EMBL" id="KAF4502106.1"/>
    </source>
</evidence>
<dbReference type="EMBL" id="LUFC02000096">
    <property type="protein sequence ID" value="KAF4502106.1"/>
    <property type="molecule type" value="Genomic_DNA"/>
</dbReference>
<name>A0A9P5BH14_9HYPO</name>
<dbReference type="PROSITE" id="PS51257">
    <property type="entry name" value="PROKAR_LIPOPROTEIN"/>
    <property type="match status" value="1"/>
</dbReference>
<feature type="signal peptide" evidence="1">
    <location>
        <begin position="1"/>
        <end position="18"/>
    </location>
</feature>
<evidence type="ECO:0000256" key="1">
    <source>
        <dbReference type="SAM" id="SignalP"/>
    </source>
</evidence>
<dbReference type="Proteomes" id="UP000737391">
    <property type="component" value="Unassembled WGS sequence"/>
</dbReference>
<dbReference type="OrthoDB" id="5006988at2759"/>
<feature type="chain" id="PRO_5040264025" evidence="1">
    <location>
        <begin position="19"/>
        <end position="169"/>
    </location>
</feature>
<proteinExistence type="predicted"/>
<protein>
    <submittedName>
        <fullName evidence="2">Uncharacterized protein</fullName>
    </submittedName>
</protein>
<dbReference type="AlphaFoldDB" id="A0A9P5BH14"/>
<sequence>MKSTTTILLLQSIIACAGFTMPEKLPNGVYSVHVNDQGPEVYEGLTVDHSTTVTPQASKSQVEAPVDMLKAQFRDADGGVGEVTQAWYSIWGDVVAFCCTEGLYPMTTTNYAGLLERITDRCGWYVPGTLVPSSLGLYTIGCGYMNYSPGLDFCGASDTGRFMGDKGRC</sequence>
<keyword evidence="1" id="KW-0732">Signal</keyword>
<evidence type="ECO:0000313" key="3">
    <source>
        <dbReference type="Proteomes" id="UP000737391"/>
    </source>
</evidence>
<reference evidence="2" key="1">
    <citation type="submission" date="2020-01" db="EMBL/GenBank/DDBJ databases">
        <title>Identification and distribution of gene clusters putatively required for synthesis of sphingolipid metabolism inhibitors in phylogenetically diverse species of the filamentous fungus Fusarium.</title>
        <authorList>
            <person name="Kim H.-S."/>
            <person name="Busman M."/>
            <person name="Brown D.W."/>
            <person name="Divon H."/>
            <person name="Uhlig S."/>
            <person name="Proctor R.H."/>
        </authorList>
    </citation>
    <scope>NUCLEOTIDE SEQUENCE</scope>
    <source>
        <strain evidence="2">NRRL 31653</strain>
    </source>
</reference>